<dbReference type="PANTHER" id="PTHR48080">
    <property type="entry name" value="D-GALACTONATE DEHYDRATASE-RELATED"/>
    <property type="match status" value="1"/>
</dbReference>
<dbReference type="SUPFAM" id="SSF54826">
    <property type="entry name" value="Enolase N-terminal domain-like"/>
    <property type="match status" value="1"/>
</dbReference>
<dbReference type="EMBL" id="FMHG01000001">
    <property type="protein sequence ID" value="SCJ69562.1"/>
    <property type="molecule type" value="Genomic_DNA"/>
</dbReference>
<dbReference type="InterPro" id="IPR034593">
    <property type="entry name" value="DgoD-like"/>
</dbReference>
<evidence type="ECO:0000256" key="2">
    <source>
        <dbReference type="ARBA" id="ARBA00023239"/>
    </source>
</evidence>
<keyword evidence="1" id="KW-0479">Metal-binding</keyword>
<dbReference type="Gene3D" id="3.20.20.120">
    <property type="entry name" value="Enolase-like C-terminal domain"/>
    <property type="match status" value="1"/>
</dbReference>
<organism evidence="4">
    <name type="scientific">uncultured Anaerotruncus sp</name>
    <dbReference type="NCBI Taxonomy" id="905011"/>
    <lineage>
        <taxon>Bacteria</taxon>
        <taxon>Bacillati</taxon>
        <taxon>Bacillota</taxon>
        <taxon>Clostridia</taxon>
        <taxon>Eubacteriales</taxon>
        <taxon>Oscillospiraceae</taxon>
        <taxon>Anaerotruncus</taxon>
        <taxon>environmental samples</taxon>
    </lineage>
</organism>
<dbReference type="Gene3D" id="3.30.390.10">
    <property type="entry name" value="Enolase-like, N-terminal domain"/>
    <property type="match status" value="1"/>
</dbReference>
<dbReference type="SMART" id="SM00922">
    <property type="entry name" value="MR_MLE"/>
    <property type="match status" value="1"/>
</dbReference>
<dbReference type="Pfam" id="PF02746">
    <property type="entry name" value="MR_MLE_N"/>
    <property type="match status" value="1"/>
</dbReference>
<accession>A0A1C6IHZ9</accession>
<gene>
    <name evidence="4" type="primary">dgoD</name>
    <name evidence="4" type="ORF">SAMEA3545359_01468</name>
</gene>
<dbReference type="PROSITE" id="PS00908">
    <property type="entry name" value="MR_MLE_1"/>
    <property type="match status" value="1"/>
</dbReference>
<dbReference type="PANTHER" id="PTHR48080:SF2">
    <property type="entry name" value="D-GALACTONATE DEHYDRATASE"/>
    <property type="match status" value="1"/>
</dbReference>
<proteinExistence type="predicted"/>
<dbReference type="Pfam" id="PF13378">
    <property type="entry name" value="MR_MLE_C"/>
    <property type="match status" value="1"/>
</dbReference>
<dbReference type="GO" id="GO:0046872">
    <property type="term" value="F:metal ion binding"/>
    <property type="evidence" value="ECO:0007669"/>
    <property type="project" value="UniProtKB-KW"/>
</dbReference>
<dbReference type="InterPro" id="IPR029065">
    <property type="entry name" value="Enolase_C-like"/>
</dbReference>
<keyword evidence="2 4" id="KW-0456">Lyase</keyword>
<evidence type="ECO:0000259" key="3">
    <source>
        <dbReference type="SMART" id="SM00922"/>
    </source>
</evidence>
<dbReference type="InterPro" id="IPR013342">
    <property type="entry name" value="Mandelate_racemase_C"/>
</dbReference>
<name>A0A1C6IHZ9_9FIRM</name>
<dbReference type="EC" id="4.2.1.6" evidence="4"/>
<dbReference type="AlphaFoldDB" id="A0A1C6IHZ9"/>
<dbReference type="InterPro" id="IPR018110">
    <property type="entry name" value="Mandel_Rmase/mucon_lact_enz_CS"/>
</dbReference>
<feature type="domain" description="Mandelate racemase/muconate lactonizing enzyme C-terminal" evidence="3">
    <location>
        <begin position="142"/>
        <end position="257"/>
    </location>
</feature>
<dbReference type="CDD" id="cd03316">
    <property type="entry name" value="MR_like"/>
    <property type="match status" value="1"/>
</dbReference>
<dbReference type="InterPro" id="IPR013341">
    <property type="entry name" value="Mandelate_racemase_N_dom"/>
</dbReference>
<dbReference type="SFLD" id="SFLDG00179">
    <property type="entry name" value="mandelate_racemase"/>
    <property type="match status" value="1"/>
</dbReference>
<dbReference type="SFLD" id="SFLDS00001">
    <property type="entry name" value="Enolase"/>
    <property type="match status" value="1"/>
</dbReference>
<evidence type="ECO:0000256" key="1">
    <source>
        <dbReference type="ARBA" id="ARBA00022723"/>
    </source>
</evidence>
<dbReference type="GO" id="GO:0009063">
    <property type="term" value="P:amino acid catabolic process"/>
    <property type="evidence" value="ECO:0007669"/>
    <property type="project" value="InterPro"/>
</dbReference>
<protein>
    <submittedName>
        <fullName evidence="4">D-galactonate dehydratase</fullName>
        <ecNumber evidence="4">4.2.1.6</ecNumber>
    </submittedName>
</protein>
<dbReference type="SUPFAM" id="SSF51604">
    <property type="entry name" value="Enolase C-terminal domain-like"/>
    <property type="match status" value="1"/>
</dbReference>
<dbReference type="InterPro" id="IPR029017">
    <property type="entry name" value="Enolase-like_N"/>
</dbReference>
<dbReference type="InterPro" id="IPR036849">
    <property type="entry name" value="Enolase-like_C_sf"/>
</dbReference>
<evidence type="ECO:0000313" key="4">
    <source>
        <dbReference type="EMBL" id="SCJ69562.1"/>
    </source>
</evidence>
<reference evidence="4" key="1">
    <citation type="submission" date="2015-09" db="EMBL/GenBank/DDBJ databases">
        <authorList>
            <consortium name="Pathogen Informatics"/>
        </authorList>
    </citation>
    <scope>NUCLEOTIDE SEQUENCE</scope>
    <source>
        <strain evidence="4">2789STDY5834896</strain>
    </source>
</reference>
<dbReference type="GO" id="GO:0008869">
    <property type="term" value="F:galactonate dehydratase activity"/>
    <property type="evidence" value="ECO:0007669"/>
    <property type="project" value="UniProtKB-EC"/>
</dbReference>
<sequence length="388" mass="42244">MQVQKIDLFRLDCADTLCPVGCRVYTDTGLFGDGEAALGYGRGSFAALGALRDLAPLVLKASPLAHEQVWERLYRHSFWAQNGGPAVFAAISAIDMALWDIRGKYFGVPVWQLLGGVKRPLRAYASQLQTGWKSHRQSARTPQQYAENALAALEDGYTALKIDFLEIAPDGGLFDRRALHGPLSRSVVRLFYDRVAAVRRAVGEKIDLIIENHGNTDTPAAVQLAQAVRELGIWFLEEGNTPTPQLLRQLHAGAGLPIAHGERIYTRWQYAPYLADGSIQIIQPDIGTAGGITEVKKICDMAATSDVAVQLHVCGTGLSTAAALQLEAALPNFLVHEHHILQERPQNRALTLHPASPVQGAFLPPDRPGLGDSWSPLAMADGLHYTVQ</sequence>